<keyword evidence="11 12" id="KW-0472">Membrane</keyword>
<dbReference type="GO" id="GO:0004376">
    <property type="term" value="F:GPI mannosyltransferase activity"/>
    <property type="evidence" value="ECO:0007669"/>
    <property type="project" value="InterPro"/>
</dbReference>
<keyword evidence="10 12" id="KW-1133">Transmembrane helix</keyword>
<evidence type="ECO:0000256" key="5">
    <source>
        <dbReference type="ARBA" id="ARBA00022502"/>
    </source>
</evidence>
<evidence type="ECO:0000256" key="11">
    <source>
        <dbReference type="ARBA" id="ARBA00023136"/>
    </source>
</evidence>
<organism evidence="13 14">
    <name type="scientific">Schizothecium vesticola</name>
    <dbReference type="NCBI Taxonomy" id="314040"/>
    <lineage>
        <taxon>Eukaryota</taxon>
        <taxon>Fungi</taxon>
        <taxon>Dikarya</taxon>
        <taxon>Ascomycota</taxon>
        <taxon>Pezizomycotina</taxon>
        <taxon>Sordariomycetes</taxon>
        <taxon>Sordariomycetidae</taxon>
        <taxon>Sordariales</taxon>
        <taxon>Schizotheciaceae</taxon>
        <taxon>Schizothecium</taxon>
    </lineage>
</organism>
<evidence type="ECO:0000313" key="13">
    <source>
        <dbReference type="EMBL" id="KAK0743269.1"/>
    </source>
</evidence>
<accession>A0AA40EPT1</accession>
<comment type="caution">
    <text evidence="13">The sequence shown here is derived from an EMBL/GenBank/DDBJ whole genome shotgun (WGS) entry which is preliminary data.</text>
</comment>
<dbReference type="GO" id="GO:0006506">
    <property type="term" value="P:GPI anchor biosynthetic process"/>
    <property type="evidence" value="ECO:0007669"/>
    <property type="project" value="UniProtKB-KW"/>
</dbReference>
<dbReference type="GO" id="GO:0005789">
    <property type="term" value="C:endoplasmic reticulum membrane"/>
    <property type="evidence" value="ECO:0007669"/>
    <property type="project" value="UniProtKB-SubCell"/>
</dbReference>
<evidence type="ECO:0000256" key="6">
    <source>
        <dbReference type="ARBA" id="ARBA00022676"/>
    </source>
</evidence>
<evidence type="ECO:0000256" key="4">
    <source>
        <dbReference type="ARBA" id="ARBA00013795"/>
    </source>
</evidence>
<evidence type="ECO:0000256" key="2">
    <source>
        <dbReference type="ARBA" id="ARBA00004687"/>
    </source>
</evidence>
<dbReference type="EMBL" id="JAUKUD010000005">
    <property type="protein sequence ID" value="KAK0743269.1"/>
    <property type="molecule type" value="Genomic_DNA"/>
</dbReference>
<keyword evidence="7 12" id="KW-0808">Transferase</keyword>
<dbReference type="PANTHER" id="PTHR12468:SF2">
    <property type="entry name" value="GPI MANNOSYLTRANSFERASE 2"/>
    <property type="match status" value="1"/>
</dbReference>
<feature type="transmembrane region" description="Helical" evidence="12">
    <location>
        <begin position="135"/>
        <end position="156"/>
    </location>
</feature>
<evidence type="ECO:0000256" key="9">
    <source>
        <dbReference type="ARBA" id="ARBA00022824"/>
    </source>
</evidence>
<gene>
    <name evidence="13" type="ORF">B0T18DRAFT_180137</name>
</gene>
<dbReference type="GO" id="GO:0000009">
    <property type="term" value="F:alpha-1,6-mannosyltransferase activity"/>
    <property type="evidence" value="ECO:0007669"/>
    <property type="project" value="InterPro"/>
</dbReference>
<dbReference type="GO" id="GO:0031501">
    <property type="term" value="C:mannosyltransferase complex"/>
    <property type="evidence" value="ECO:0007669"/>
    <property type="project" value="TreeGrafter"/>
</dbReference>
<evidence type="ECO:0000256" key="8">
    <source>
        <dbReference type="ARBA" id="ARBA00022692"/>
    </source>
</evidence>
<reference evidence="13" key="1">
    <citation type="submission" date="2023-06" db="EMBL/GenBank/DDBJ databases">
        <title>Genome-scale phylogeny and comparative genomics of the fungal order Sordariales.</title>
        <authorList>
            <consortium name="Lawrence Berkeley National Laboratory"/>
            <person name="Hensen N."/>
            <person name="Bonometti L."/>
            <person name="Westerberg I."/>
            <person name="Brannstrom I.O."/>
            <person name="Guillou S."/>
            <person name="Cros-Aarteil S."/>
            <person name="Calhoun S."/>
            <person name="Haridas S."/>
            <person name="Kuo A."/>
            <person name="Mondo S."/>
            <person name="Pangilinan J."/>
            <person name="Riley R."/>
            <person name="LaButti K."/>
            <person name="Andreopoulos B."/>
            <person name="Lipzen A."/>
            <person name="Chen C."/>
            <person name="Yanf M."/>
            <person name="Daum C."/>
            <person name="Ng V."/>
            <person name="Clum A."/>
            <person name="Steindorff A."/>
            <person name="Ohm R."/>
            <person name="Martin F."/>
            <person name="Silar P."/>
            <person name="Natvig D."/>
            <person name="Lalanne C."/>
            <person name="Gautier V."/>
            <person name="Ament-velasquez S.L."/>
            <person name="Kruys A."/>
            <person name="Hutchinson M.I."/>
            <person name="Powell A.J."/>
            <person name="Barry K."/>
            <person name="Miller A.N."/>
            <person name="Grigoriev I.V."/>
            <person name="Debuchy R."/>
            <person name="Gladieux P."/>
            <person name="Thoren M.H."/>
            <person name="Johannesson H."/>
        </authorList>
    </citation>
    <scope>NUCLEOTIDE SEQUENCE</scope>
    <source>
        <strain evidence="13">SMH3187-1</strain>
    </source>
</reference>
<evidence type="ECO:0000256" key="10">
    <source>
        <dbReference type="ARBA" id="ARBA00022989"/>
    </source>
</evidence>
<comment type="subcellular location">
    <subcellularLocation>
        <location evidence="1 12">Endoplasmic reticulum membrane</location>
        <topology evidence="1 12">Multi-pass membrane protein</topology>
    </subcellularLocation>
</comment>
<dbReference type="Proteomes" id="UP001172155">
    <property type="component" value="Unassembled WGS sequence"/>
</dbReference>
<comment type="similarity">
    <text evidence="3 12">Belongs to the PIGV family.</text>
</comment>
<dbReference type="EC" id="2.4.1.-" evidence="12"/>
<comment type="pathway">
    <text evidence="2 12">Glycolipid biosynthesis; glycosylphosphatidylinositol-anchor biosynthesis.</text>
</comment>
<dbReference type="InterPro" id="IPR007315">
    <property type="entry name" value="PIG-V/Gpi18"/>
</dbReference>
<proteinExistence type="inferred from homology"/>
<feature type="transmembrane region" description="Helical" evidence="12">
    <location>
        <begin position="21"/>
        <end position="42"/>
    </location>
</feature>
<comment type="caution">
    <text evidence="12">Lacks conserved residue(s) required for the propagation of feature annotation.</text>
</comment>
<feature type="transmembrane region" description="Helical" evidence="12">
    <location>
        <begin position="353"/>
        <end position="373"/>
    </location>
</feature>
<dbReference type="AlphaFoldDB" id="A0AA40EPT1"/>
<evidence type="ECO:0000256" key="12">
    <source>
        <dbReference type="RuleBase" id="RU363112"/>
    </source>
</evidence>
<protein>
    <recommendedName>
        <fullName evidence="4 12">GPI mannosyltransferase 2</fullName>
        <ecNumber evidence="12">2.4.1.-</ecNumber>
    </recommendedName>
</protein>
<name>A0AA40EPT1_9PEZI</name>
<keyword evidence="9 12" id="KW-0256">Endoplasmic reticulum</keyword>
<feature type="transmembrane region" description="Helical" evidence="12">
    <location>
        <begin position="459"/>
        <end position="478"/>
    </location>
</feature>
<keyword evidence="8 12" id="KW-0812">Transmembrane</keyword>
<dbReference type="Pfam" id="PF04188">
    <property type="entry name" value="Mannosyl_trans2"/>
    <property type="match status" value="2"/>
</dbReference>
<feature type="transmembrane region" description="Helical" evidence="12">
    <location>
        <begin position="93"/>
        <end position="115"/>
    </location>
</feature>
<dbReference type="PANTHER" id="PTHR12468">
    <property type="entry name" value="GPI MANNOSYLTRANSFERASE 2"/>
    <property type="match status" value="1"/>
</dbReference>
<evidence type="ECO:0000256" key="1">
    <source>
        <dbReference type="ARBA" id="ARBA00004477"/>
    </source>
</evidence>
<evidence type="ECO:0000313" key="14">
    <source>
        <dbReference type="Proteomes" id="UP001172155"/>
    </source>
</evidence>
<sequence>MGTDGMRGHRQDAVARPYQTLAASFAAWKLFLLAIAIGSCVGDTYDTSGSLAVLGNHGHPPGFGANLVTRFASWDAIYFLTAARRGYRFEQEWAFGAPLAITIRAIIRALSHLGLVAQDPQLRLGDDHGPALLEVLVGIFIANASHLLSVIVLYRLGLVVWRSNPQGPLLSLVAALLHVVSPAGLFLSAPYAESTCALLTFLGYLLYASSCTSETAASRDGYVVLAGLAFGIATSFRSNAILNGIPFAWEVLQVLSTLAGRWTSSTTSAPLSRSDPQSTTPTTGDAVRRLLALGVGGVAVAAGTLVPQAVAYQRFCLGPSDADLPRRPWCDKLVPSIYTFVQRHYWDNGFLRYWTLSNIPLFLLAAPVLVIMVKSGIDYLGPPTAQKNSGSAGPGSTDGASARLSTMVRSAAAAQAALAVLAALNHHVQIITRISSGYPVWYWWVADKMVRGDMWGKRVVVFMVMYAGIQGALFTSFLPPA</sequence>
<evidence type="ECO:0000256" key="3">
    <source>
        <dbReference type="ARBA" id="ARBA00008698"/>
    </source>
</evidence>
<evidence type="ECO:0000256" key="7">
    <source>
        <dbReference type="ARBA" id="ARBA00022679"/>
    </source>
</evidence>
<comment type="function">
    <text evidence="12">Mannosyltransferase involved in glycosylphosphatidylinositol-anchor biosynthesis.</text>
</comment>
<keyword evidence="5 12" id="KW-0337">GPI-anchor biosynthesis</keyword>
<keyword evidence="6 12" id="KW-0328">Glycosyltransferase</keyword>
<keyword evidence="14" id="KW-1185">Reference proteome</keyword>